<name>A0A2T3JEJ9_9GAMM</name>
<keyword evidence="2" id="KW-1185">Reference proteome</keyword>
<sequence length="457" mass="52128">MMNICTHKFPNINNTVLFEKELPNISFVPFDAYKLKNAELIWFNKKLVKELGMSVKNAGKEIIDNYAYVSDGYTNTRNIDNLDKKIFLADRYGSRYEVCNGGSARCGINGNFQIKGIGANPLVAINIDEHHSHGKLCLSEAVNEAIWGEVCHQHLPHGAVRTLAIINTHTTVRSFYGLNETKVLPCALAIRQVAVRPAHFERSTFFFPDVAYQELRDNDCERVRQTISFLPKLFKLDCNSKNESIYDVLITFTEKLAEQIAVSRIQGIPHRSLTSSNVCVDGRFVDFGTITALPDFSNHIFGSEQFGVWNDHLLIIKWLNHLTLFINKYSDEKIDNEKFNHIKENFINKLNTTENIELSRALRLKGVNFNTIQSIKQELCKNGKFIKTFDGRADKDLLGEIEQAASKFGIKTTSDINFPLRKSKYSQKEIINNTLRKTAGRSIKNKDIVEYIDSYIK</sequence>
<reference evidence="1 2" key="1">
    <citation type="submission" date="2018-01" db="EMBL/GenBank/DDBJ databases">
        <title>Whole genome sequencing of Histamine producing bacteria.</title>
        <authorList>
            <person name="Butler K."/>
        </authorList>
    </citation>
    <scope>NUCLEOTIDE SEQUENCE [LARGE SCALE GENOMIC DNA]</scope>
    <source>
        <strain evidence="1 2">JCM 12947</strain>
    </source>
</reference>
<dbReference type="RefSeq" id="WP_107243476.1">
    <property type="nucleotide sequence ID" value="NZ_PYMJ01000015.1"/>
</dbReference>
<dbReference type="OrthoDB" id="8482295at2"/>
<gene>
    <name evidence="1" type="ORF">C9J12_15105</name>
</gene>
<evidence type="ECO:0000313" key="2">
    <source>
        <dbReference type="Proteomes" id="UP000240987"/>
    </source>
</evidence>
<dbReference type="Proteomes" id="UP000240987">
    <property type="component" value="Unassembled WGS sequence"/>
</dbReference>
<protein>
    <submittedName>
        <fullName evidence="1">MchC protein</fullName>
    </submittedName>
</protein>
<organism evidence="1 2">
    <name type="scientific">Photobacterium frigidiphilum</name>
    <dbReference type="NCBI Taxonomy" id="264736"/>
    <lineage>
        <taxon>Bacteria</taxon>
        <taxon>Pseudomonadati</taxon>
        <taxon>Pseudomonadota</taxon>
        <taxon>Gammaproteobacteria</taxon>
        <taxon>Vibrionales</taxon>
        <taxon>Vibrionaceae</taxon>
        <taxon>Photobacterium</taxon>
    </lineage>
</organism>
<accession>A0A2T3JEJ9</accession>
<proteinExistence type="predicted"/>
<dbReference type="AlphaFoldDB" id="A0A2T3JEJ9"/>
<dbReference type="EMBL" id="PYMJ01000015">
    <property type="protein sequence ID" value="PSU47329.1"/>
    <property type="molecule type" value="Genomic_DNA"/>
</dbReference>
<evidence type="ECO:0000313" key="1">
    <source>
        <dbReference type="EMBL" id="PSU47329.1"/>
    </source>
</evidence>
<comment type="caution">
    <text evidence="1">The sequence shown here is derived from an EMBL/GenBank/DDBJ whole genome shotgun (WGS) entry which is preliminary data.</text>
</comment>